<evidence type="ECO:0000313" key="1">
    <source>
        <dbReference type="EMBL" id="HGL40587.1"/>
    </source>
</evidence>
<organism evidence="2">
    <name type="scientific">Caldiarchaeum subterraneum</name>
    <dbReference type="NCBI Taxonomy" id="311458"/>
    <lineage>
        <taxon>Archaea</taxon>
        <taxon>Nitrososphaerota</taxon>
        <taxon>Candidatus Caldarchaeales</taxon>
        <taxon>Candidatus Caldarchaeaceae</taxon>
        <taxon>Candidatus Caldarchaeum</taxon>
    </lineage>
</organism>
<evidence type="ECO:0000313" key="2">
    <source>
        <dbReference type="EMBL" id="HGN89502.1"/>
    </source>
</evidence>
<dbReference type="EMBL" id="DTCM01000034">
    <property type="protein sequence ID" value="HGL40587.1"/>
    <property type="molecule type" value="Genomic_DNA"/>
</dbReference>
<accession>A0A7C4E0S9</accession>
<dbReference type="AlphaFoldDB" id="A0A7C4E0S9"/>
<protein>
    <recommendedName>
        <fullName evidence="4">ArsR family transcriptional regulator</fullName>
    </recommendedName>
</protein>
<proteinExistence type="predicted"/>
<evidence type="ECO:0000313" key="3">
    <source>
        <dbReference type="EMBL" id="HHN52195.1"/>
    </source>
</evidence>
<gene>
    <name evidence="3" type="ORF">ENM30_02660</name>
    <name evidence="2" type="ORF">ENT82_00015</name>
    <name evidence="1" type="ORF">ENU43_02850</name>
</gene>
<comment type="caution">
    <text evidence="2">The sequence shown here is derived from an EMBL/GenBank/DDBJ whole genome shotgun (WGS) entry which is preliminary data.</text>
</comment>
<dbReference type="EMBL" id="DTAD01000001">
    <property type="protein sequence ID" value="HGN89502.1"/>
    <property type="molecule type" value="Genomic_DNA"/>
</dbReference>
<evidence type="ECO:0008006" key="4">
    <source>
        <dbReference type="Google" id="ProtNLM"/>
    </source>
</evidence>
<name>A0A7C4E0S9_CALS0</name>
<sequence>MSKYVEVLETLRRMGGKAMLQNLLDEMKRHQSKLSTMELLQMLMKLEIHGKVRVSTLDEERKVVELLSEESV</sequence>
<dbReference type="EMBL" id="DRXG01000055">
    <property type="protein sequence ID" value="HHN52195.1"/>
    <property type="molecule type" value="Genomic_DNA"/>
</dbReference>
<reference evidence="2" key="1">
    <citation type="journal article" date="2020" name="mSystems">
        <title>Genome- and Community-Level Interaction Insights into Carbon Utilization and Element Cycling Functions of Hydrothermarchaeota in Hydrothermal Sediment.</title>
        <authorList>
            <person name="Zhou Z."/>
            <person name="Liu Y."/>
            <person name="Xu W."/>
            <person name="Pan J."/>
            <person name="Luo Z.H."/>
            <person name="Li M."/>
        </authorList>
    </citation>
    <scope>NUCLEOTIDE SEQUENCE [LARGE SCALE GENOMIC DNA]</scope>
    <source>
        <strain evidence="3">SpSt-1073</strain>
        <strain evidence="2">SpSt-613</strain>
        <strain evidence="1">SpSt-669</strain>
    </source>
</reference>